<evidence type="ECO:0000256" key="3">
    <source>
        <dbReference type="ARBA" id="ARBA00023002"/>
    </source>
</evidence>
<dbReference type="Proteomes" id="UP000664601">
    <property type="component" value="Unassembled WGS sequence"/>
</dbReference>
<dbReference type="PANTHER" id="PTHR38011">
    <property type="entry name" value="DIHYDROFOLATE REDUCTASE FAMILY PROTEIN (AFU_ORTHOLOGUE AFUA_8G06820)"/>
    <property type="match status" value="1"/>
</dbReference>
<comment type="caution">
    <text evidence="5">The sequence shown here is derived from an EMBL/GenBank/DDBJ whole genome shotgun (WGS) entry which is preliminary data.</text>
</comment>
<evidence type="ECO:0000256" key="1">
    <source>
        <dbReference type="ARBA" id="ARBA00005104"/>
    </source>
</evidence>
<dbReference type="InterPro" id="IPR002734">
    <property type="entry name" value="RibDG_C"/>
</dbReference>
<keyword evidence="3" id="KW-0560">Oxidoreductase</keyword>
<proteinExistence type="predicted"/>
<dbReference type="EMBL" id="JAFREM010000023">
    <property type="protein sequence ID" value="MBO1307393.1"/>
    <property type="molecule type" value="Genomic_DNA"/>
</dbReference>
<evidence type="ECO:0000313" key="5">
    <source>
        <dbReference type="EMBL" id="MBO1307393.1"/>
    </source>
</evidence>
<gene>
    <name evidence="5" type="ORF">JZO70_14545</name>
</gene>
<organism evidence="5 6">
    <name type="scientific">Candidatus Enterococcus moelleringii</name>
    <dbReference type="NCBI Taxonomy" id="2815325"/>
    <lineage>
        <taxon>Bacteria</taxon>
        <taxon>Bacillati</taxon>
        <taxon>Bacillota</taxon>
        <taxon>Bacilli</taxon>
        <taxon>Lactobacillales</taxon>
        <taxon>Enterococcaceae</taxon>
        <taxon>Enterococcus</taxon>
    </lineage>
</organism>
<evidence type="ECO:0000256" key="2">
    <source>
        <dbReference type="ARBA" id="ARBA00022857"/>
    </source>
</evidence>
<comment type="pathway">
    <text evidence="1">Cofactor biosynthesis; riboflavin biosynthesis.</text>
</comment>
<sequence>MTRPKITLHIFTSMDGKITGSFANAPECKPAAELFKAIGFQENHPASFHFQGWLYGSSTGEEFTNHAKPELKEVTADVPKGDHIINLGKEKYFIAFNRTGKLGWQENTTSYADVEAHVLEILTEQVTDQYKAFLIEKEIPYLIAGAETIDLGLALDKLATIYGLDNLLLGGGGVLNWSFLEAGLVDEVSLIVAPAVDGDPQDTALFNSRFTGNPGPIGFTLNSAEVLDGGTLWLRYRPNN</sequence>
<name>A0ABS3LCN2_9ENTE</name>
<feature type="domain" description="Bacterial bifunctional deaminase-reductase C-terminal" evidence="4">
    <location>
        <begin position="4"/>
        <end position="209"/>
    </location>
</feature>
<keyword evidence="2" id="KW-0521">NADP</keyword>
<dbReference type="Pfam" id="PF01872">
    <property type="entry name" value="RibD_C"/>
    <property type="match status" value="1"/>
</dbReference>
<dbReference type="Gene3D" id="3.40.430.10">
    <property type="entry name" value="Dihydrofolate Reductase, subunit A"/>
    <property type="match status" value="1"/>
</dbReference>
<dbReference type="InterPro" id="IPR050765">
    <property type="entry name" value="Riboflavin_Biosynth_HTPR"/>
</dbReference>
<evidence type="ECO:0000313" key="6">
    <source>
        <dbReference type="Proteomes" id="UP000664601"/>
    </source>
</evidence>
<accession>A0ABS3LCN2</accession>
<reference evidence="5 6" key="1">
    <citation type="submission" date="2021-03" db="EMBL/GenBank/DDBJ databases">
        <title>Enterococcal diversity collection.</title>
        <authorList>
            <person name="Gilmore M.S."/>
            <person name="Schwartzman J."/>
            <person name="Van Tyne D."/>
            <person name="Martin M."/>
            <person name="Earl A.M."/>
            <person name="Manson A.L."/>
            <person name="Straub T."/>
            <person name="Salamzade R."/>
            <person name="Saavedra J."/>
            <person name="Lebreton F."/>
            <person name="Prichula J."/>
            <person name="Schaufler K."/>
            <person name="Gaca A."/>
            <person name="Sgardioli B."/>
            <person name="Wagenaar J."/>
            <person name="Strong T."/>
        </authorList>
    </citation>
    <scope>NUCLEOTIDE SEQUENCE [LARGE SCALE GENOMIC DNA]</scope>
    <source>
        <strain evidence="5 6">669A</strain>
    </source>
</reference>
<dbReference type="InterPro" id="IPR024072">
    <property type="entry name" value="DHFR-like_dom_sf"/>
</dbReference>
<protein>
    <submittedName>
        <fullName evidence="5">Dihydrofolate reductase family protein</fullName>
    </submittedName>
</protein>
<dbReference type="PANTHER" id="PTHR38011:SF7">
    <property type="entry name" value="2,5-DIAMINO-6-RIBOSYLAMINO-4(3H)-PYRIMIDINONE 5'-PHOSPHATE REDUCTASE"/>
    <property type="match status" value="1"/>
</dbReference>
<dbReference type="SUPFAM" id="SSF53597">
    <property type="entry name" value="Dihydrofolate reductase-like"/>
    <property type="match status" value="1"/>
</dbReference>
<keyword evidence="6" id="KW-1185">Reference proteome</keyword>
<dbReference type="RefSeq" id="WP_207674365.1">
    <property type="nucleotide sequence ID" value="NZ_JAFREM010000023.1"/>
</dbReference>
<evidence type="ECO:0000259" key="4">
    <source>
        <dbReference type="Pfam" id="PF01872"/>
    </source>
</evidence>